<dbReference type="EMBL" id="JASSQD010000001">
    <property type="protein sequence ID" value="MDK9557635.1"/>
    <property type="molecule type" value="Genomic_DNA"/>
</dbReference>
<dbReference type="RefSeq" id="WP_219865906.1">
    <property type="nucleotide sequence ID" value="NZ_JASSQD010000001.1"/>
</dbReference>
<keyword evidence="3" id="KW-1185">Reference proteome</keyword>
<name>A0ABT7HDP8_9GAMM</name>
<dbReference type="Gene3D" id="2.60.120.650">
    <property type="entry name" value="Cupin"/>
    <property type="match status" value="1"/>
</dbReference>
<dbReference type="Proteomes" id="UP001223547">
    <property type="component" value="Unassembled WGS sequence"/>
</dbReference>
<feature type="domain" description="JmjC" evidence="1">
    <location>
        <begin position="63"/>
        <end position="227"/>
    </location>
</feature>
<reference evidence="2 3" key="1">
    <citation type="submission" date="2023-05" db="EMBL/GenBank/DDBJ databases">
        <title>Marinobacter albus sp. nov., a marine bacterium isolated from sand in a coastal intertidal zone of huludao.</title>
        <authorList>
            <person name="Deng T."/>
        </authorList>
    </citation>
    <scope>NUCLEOTIDE SEQUENCE [LARGE SCALE GENOMIC DNA]</scope>
    <source>
        <strain evidence="2 3">M216</strain>
    </source>
</reference>
<dbReference type="SUPFAM" id="SSF51197">
    <property type="entry name" value="Clavaminate synthase-like"/>
    <property type="match status" value="1"/>
</dbReference>
<accession>A0ABT7HDP8</accession>
<protein>
    <submittedName>
        <fullName evidence="2">Cupin-like domain-containing protein</fullName>
    </submittedName>
</protein>
<sequence length="268" mass="30042">MPVTHDCHLDPCCTDSGIAKILETIPLESIKAKPPAQKRHERVYTNNIPRSELLKLLEDPDGDVWIALHEIEDTPILRHVFREMASALRESLPAPYGKVTLCTGSLFISRGQATTPYHLDYGSNLLLQLRGSKHFLAFSPNDPELVPKQSLQEFFGGECNPPSLKYRPSFDQKALILDLEPGMGLYMPSTSPHCTETRTRELSLTISLSFVAPRVDVLRRSILFDARLPDFTFVPVAMKCAVVAFYENLLHALGGNEPRHKSFKPLAH</sequence>
<proteinExistence type="predicted"/>
<evidence type="ECO:0000313" key="3">
    <source>
        <dbReference type="Proteomes" id="UP001223547"/>
    </source>
</evidence>
<dbReference type="InterPro" id="IPR003347">
    <property type="entry name" value="JmjC_dom"/>
</dbReference>
<gene>
    <name evidence="2" type="ORF">QQF73_08370</name>
</gene>
<dbReference type="PROSITE" id="PS51184">
    <property type="entry name" value="JMJC"/>
    <property type="match status" value="1"/>
</dbReference>
<organism evidence="2 3">
    <name type="scientific">Marinobacter albus</name>
    <dbReference type="NCBI Taxonomy" id="3030833"/>
    <lineage>
        <taxon>Bacteria</taxon>
        <taxon>Pseudomonadati</taxon>
        <taxon>Pseudomonadota</taxon>
        <taxon>Gammaproteobacteria</taxon>
        <taxon>Pseudomonadales</taxon>
        <taxon>Marinobacteraceae</taxon>
        <taxon>Marinobacter</taxon>
    </lineage>
</organism>
<dbReference type="Pfam" id="PF13621">
    <property type="entry name" value="Cupin_8"/>
    <property type="match status" value="1"/>
</dbReference>
<evidence type="ECO:0000313" key="2">
    <source>
        <dbReference type="EMBL" id="MDK9557635.1"/>
    </source>
</evidence>
<evidence type="ECO:0000259" key="1">
    <source>
        <dbReference type="PROSITE" id="PS51184"/>
    </source>
</evidence>
<dbReference type="InterPro" id="IPR041667">
    <property type="entry name" value="Cupin_8"/>
</dbReference>
<comment type="caution">
    <text evidence="2">The sequence shown here is derived from an EMBL/GenBank/DDBJ whole genome shotgun (WGS) entry which is preliminary data.</text>
</comment>